<protein>
    <submittedName>
        <fullName evidence="1">Uncharacterized protein</fullName>
    </submittedName>
</protein>
<keyword evidence="2" id="KW-1185">Reference proteome</keyword>
<accession>A0A8H4EL44</accession>
<reference evidence="1 2" key="1">
    <citation type="journal article" date="2019" name="Environ. Microbiol.">
        <title>At the nexus of three kingdoms: the genome of the mycorrhizal fungus Gigaspora margarita provides insights into plant, endobacterial and fungal interactions.</title>
        <authorList>
            <person name="Venice F."/>
            <person name="Ghignone S."/>
            <person name="Salvioli di Fossalunga A."/>
            <person name="Amselem J."/>
            <person name="Novero M."/>
            <person name="Xianan X."/>
            <person name="Sedzielewska Toro K."/>
            <person name="Morin E."/>
            <person name="Lipzen A."/>
            <person name="Grigoriev I.V."/>
            <person name="Henrissat B."/>
            <person name="Martin F.M."/>
            <person name="Bonfante P."/>
        </authorList>
    </citation>
    <scope>NUCLEOTIDE SEQUENCE [LARGE SCALE GENOMIC DNA]</scope>
    <source>
        <strain evidence="1 2">BEG34</strain>
    </source>
</reference>
<evidence type="ECO:0000313" key="2">
    <source>
        <dbReference type="Proteomes" id="UP000439903"/>
    </source>
</evidence>
<sequence>MRGYDDLDKLYCYILNTSQPFNEFYGTNSLEFNSSIKKLQLHYGQVKKLTTLIEKYGINKKDIITGGGTGQTIQKSIESDETFTSLQFQDLVLANFFGKFSESFQLNMLLLKVVPPSLESYSSLTESTDPQTQENDSPEETYVFVIFSRRC</sequence>
<dbReference type="Proteomes" id="UP000439903">
    <property type="component" value="Unassembled WGS sequence"/>
</dbReference>
<name>A0A8H4EL44_GIGMA</name>
<evidence type="ECO:0000313" key="1">
    <source>
        <dbReference type="EMBL" id="KAF0508863.1"/>
    </source>
</evidence>
<proteinExistence type="predicted"/>
<dbReference type="AlphaFoldDB" id="A0A8H4EL44"/>
<gene>
    <name evidence="1" type="ORF">F8M41_018707</name>
</gene>
<dbReference type="EMBL" id="WTPW01000461">
    <property type="protein sequence ID" value="KAF0508863.1"/>
    <property type="molecule type" value="Genomic_DNA"/>
</dbReference>
<organism evidence="1 2">
    <name type="scientific">Gigaspora margarita</name>
    <dbReference type="NCBI Taxonomy" id="4874"/>
    <lineage>
        <taxon>Eukaryota</taxon>
        <taxon>Fungi</taxon>
        <taxon>Fungi incertae sedis</taxon>
        <taxon>Mucoromycota</taxon>
        <taxon>Glomeromycotina</taxon>
        <taxon>Glomeromycetes</taxon>
        <taxon>Diversisporales</taxon>
        <taxon>Gigasporaceae</taxon>
        <taxon>Gigaspora</taxon>
    </lineage>
</organism>
<comment type="caution">
    <text evidence="1">The sequence shown here is derived from an EMBL/GenBank/DDBJ whole genome shotgun (WGS) entry which is preliminary data.</text>
</comment>